<evidence type="ECO:0000259" key="10">
    <source>
        <dbReference type="PROSITE" id="PS50109"/>
    </source>
</evidence>
<dbReference type="InterPro" id="IPR003661">
    <property type="entry name" value="HisK_dim/P_dom"/>
</dbReference>
<feature type="domain" description="PAS" evidence="11">
    <location>
        <begin position="77"/>
        <end position="119"/>
    </location>
</feature>
<dbReference type="Pfam" id="PF00512">
    <property type="entry name" value="HisKA"/>
    <property type="match status" value="1"/>
</dbReference>
<evidence type="ECO:0000256" key="6">
    <source>
        <dbReference type="ARBA" id="ARBA00022777"/>
    </source>
</evidence>
<evidence type="ECO:0000256" key="4">
    <source>
        <dbReference type="ARBA" id="ARBA00022679"/>
    </source>
</evidence>
<dbReference type="RefSeq" id="WP_015850434.1">
    <property type="nucleotide sequence ID" value="NC_012881.1"/>
</dbReference>
<name>C6BXQ7_MARSD</name>
<dbReference type="AlphaFoldDB" id="C6BXQ7"/>
<dbReference type="HOGENOM" id="CLU_000445_114_39_7"/>
<dbReference type="CDD" id="cd00082">
    <property type="entry name" value="HisKA"/>
    <property type="match status" value="1"/>
</dbReference>
<dbReference type="InterPro" id="IPR004358">
    <property type="entry name" value="Sig_transdc_His_kin-like_C"/>
</dbReference>
<feature type="transmembrane region" description="Helical" evidence="9">
    <location>
        <begin position="49"/>
        <end position="67"/>
    </location>
</feature>
<keyword evidence="3" id="KW-0597">Phosphoprotein</keyword>
<evidence type="ECO:0000256" key="1">
    <source>
        <dbReference type="ARBA" id="ARBA00000085"/>
    </source>
</evidence>
<dbReference type="Pfam" id="PF13426">
    <property type="entry name" value="PAS_9"/>
    <property type="match status" value="1"/>
</dbReference>
<sequence>MPKRRDKHPHIALLIATVYALFGFFWILFSDKLLLLLVRDTDLINKMQTFKGWFYVLISAAIIYLLVNKYDRSVQKSQQDYIRLLENIADPIYLANSSGRIMDVNESALTTLGYSRYEFKELTVADLDPNVDLEDWSKTVINSPLDQRFALESRHKRKDGTCFPVEVVACVFEDNGQIFYLGVARDISHRIQTLELLVENEKMSSLGAMAAGIAHEINNPLSAILGACQNVTNRIFNDTPKNLHIAKECNADLESMREYMRKRDILRMIGTISDAGKRASQIVSSMLNFSRGGSKKMHTCQTTALIDESIDLIRSDFSFSSNTKFNQIKISKDYPEQPLSVCCIRSEIQQVLMNLIKNACEAMTEKEYHAEDFPQLQLRVKNGKHLVFIEVEDNGPGIPQDRLKKVFEPFYTSKDVGKGTGLGLSISYFIITEQHKGRMEVQSTLDKGTKFIITLPEGSCDCCNIQ</sequence>
<dbReference type="PRINTS" id="PR00344">
    <property type="entry name" value="BCTRLSENSOR"/>
</dbReference>
<dbReference type="PROSITE" id="PS50113">
    <property type="entry name" value="PAC"/>
    <property type="match status" value="1"/>
</dbReference>
<keyword evidence="6 13" id="KW-0418">Kinase</keyword>
<dbReference type="SMART" id="SM00091">
    <property type="entry name" value="PAS"/>
    <property type="match status" value="1"/>
</dbReference>
<keyword evidence="9" id="KW-1133">Transmembrane helix</keyword>
<evidence type="ECO:0000256" key="2">
    <source>
        <dbReference type="ARBA" id="ARBA00012438"/>
    </source>
</evidence>
<dbReference type="PROSITE" id="PS50112">
    <property type="entry name" value="PAS"/>
    <property type="match status" value="1"/>
</dbReference>
<dbReference type="PROSITE" id="PS50109">
    <property type="entry name" value="HIS_KIN"/>
    <property type="match status" value="1"/>
</dbReference>
<keyword evidence="8" id="KW-0902">Two-component regulatory system</keyword>
<organism evidence="13 14">
    <name type="scientific">Maridesulfovibrio salexigens (strain ATCC 14822 / DSM 2638 / NCIMB 8403 / VKM B-1763)</name>
    <name type="common">Desulfovibrio salexigens</name>
    <dbReference type="NCBI Taxonomy" id="526222"/>
    <lineage>
        <taxon>Bacteria</taxon>
        <taxon>Pseudomonadati</taxon>
        <taxon>Thermodesulfobacteriota</taxon>
        <taxon>Desulfovibrionia</taxon>
        <taxon>Desulfovibrionales</taxon>
        <taxon>Desulfovibrionaceae</taxon>
        <taxon>Maridesulfovibrio</taxon>
    </lineage>
</organism>
<evidence type="ECO:0000259" key="11">
    <source>
        <dbReference type="PROSITE" id="PS50112"/>
    </source>
</evidence>
<dbReference type="InterPro" id="IPR000700">
    <property type="entry name" value="PAS-assoc_C"/>
</dbReference>
<dbReference type="PANTHER" id="PTHR43065:SF10">
    <property type="entry name" value="PEROXIDE STRESS-ACTIVATED HISTIDINE KINASE MAK3"/>
    <property type="match status" value="1"/>
</dbReference>
<keyword evidence="14" id="KW-1185">Reference proteome</keyword>
<dbReference type="InterPro" id="IPR036890">
    <property type="entry name" value="HATPase_C_sf"/>
</dbReference>
<dbReference type="InterPro" id="IPR036097">
    <property type="entry name" value="HisK_dim/P_sf"/>
</dbReference>
<dbReference type="OrthoDB" id="5409807at2"/>
<dbReference type="NCBIfam" id="TIGR00229">
    <property type="entry name" value="sensory_box"/>
    <property type="match status" value="1"/>
</dbReference>
<evidence type="ECO:0000313" key="14">
    <source>
        <dbReference type="Proteomes" id="UP000002601"/>
    </source>
</evidence>
<keyword evidence="7" id="KW-0067">ATP-binding</keyword>
<evidence type="ECO:0000313" key="13">
    <source>
        <dbReference type="EMBL" id="ACS78615.1"/>
    </source>
</evidence>
<dbReference type="GO" id="GO:0005524">
    <property type="term" value="F:ATP binding"/>
    <property type="evidence" value="ECO:0007669"/>
    <property type="project" value="UniProtKB-KW"/>
</dbReference>
<gene>
    <name evidence="13" type="ordered locus">Desal_0548</name>
</gene>
<evidence type="ECO:0000256" key="9">
    <source>
        <dbReference type="SAM" id="Phobius"/>
    </source>
</evidence>
<dbReference type="InterPro" id="IPR000014">
    <property type="entry name" value="PAS"/>
</dbReference>
<dbReference type="SUPFAM" id="SSF55874">
    <property type="entry name" value="ATPase domain of HSP90 chaperone/DNA topoisomerase II/histidine kinase"/>
    <property type="match status" value="1"/>
</dbReference>
<dbReference type="GO" id="GO:0000155">
    <property type="term" value="F:phosphorelay sensor kinase activity"/>
    <property type="evidence" value="ECO:0007669"/>
    <property type="project" value="InterPro"/>
</dbReference>
<feature type="transmembrane region" description="Helical" evidence="9">
    <location>
        <begin position="12"/>
        <end position="29"/>
    </location>
</feature>
<dbReference type="PANTHER" id="PTHR43065">
    <property type="entry name" value="SENSOR HISTIDINE KINASE"/>
    <property type="match status" value="1"/>
</dbReference>
<dbReference type="STRING" id="526222.Desal_0548"/>
<accession>C6BXQ7</accession>
<dbReference type="InterPro" id="IPR005467">
    <property type="entry name" value="His_kinase_dom"/>
</dbReference>
<dbReference type="SUPFAM" id="SSF55785">
    <property type="entry name" value="PYP-like sensor domain (PAS domain)"/>
    <property type="match status" value="1"/>
</dbReference>
<keyword evidence="9" id="KW-0812">Transmembrane</keyword>
<proteinExistence type="predicted"/>
<dbReference type="KEGG" id="dsa:Desal_0548"/>
<evidence type="ECO:0000256" key="3">
    <source>
        <dbReference type="ARBA" id="ARBA00022553"/>
    </source>
</evidence>
<comment type="catalytic activity">
    <reaction evidence="1">
        <text>ATP + protein L-histidine = ADP + protein N-phospho-L-histidine.</text>
        <dbReference type="EC" id="2.7.13.3"/>
    </reaction>
</comment>
<dbReference type="Gene3D" id="1.10.287.130">
    <property type="match status" value="1"/>
</dbReference>
<dbReference type="SMART" id="SM00388">
    <property type="entry name" value="HisKA"/>
    <property type="match status" value="1"/>
</dbReference>
<reference evidence="13 14" key="1">
    <citation type="submission" date="2009-06" db="EMBL/GenBank/DDBJ databases">
        <title>Complete sequence of Desulfovibrio salexigens DSM 2638.</title>
        <authorList>
            <consortium name="US DOE Joint Genome Institute"/>
            <person name="Lucas S."/>
            <person name="Copeland A."/>
            <person name="Lapidus A."/>
            <person name="Glavina del Rio T."/>
            <person name="Tice H."/>
            <person name="Bruce D."/>
            <person name="Goodwin L."/>
            <person name="Pitluck S."/>
            <person name="Munk A.C."/>
            <person name="Brettin T."/>
            <person name="Detter J.C."/>
            <person name="Han C."/>
            <person name="Tapia R."/>
            <person name="Larimer F."/>
            <person name="Land M."/>
            <person name="Hauser L."/>
            <person name="Kyrpides N."/>
            <person name="Anderson I."/>
            <person name="Wall J.D."/>
            <person name="Arkin A.P."/>
            <person name="Dehal P."/>
            <person name="Chivian D."/>
            <person name="Giles B."/>
            <person name="Hazen T.C."/>
        </authorList>
    </citation>
    <scope>NUCLEOTIDE SEQUENCE [LARGE SCALE GENOMIC DNA]</scope>
    <source>
        <strain evidence="14">ATCC 14822 / DSM 2638 / NCIMB 8403 / VKM B-1763</strain>
    </source>
</reference>
<dbReference type="EC" id="2.7.13.3" evidence="2"/>
<dbReference type="eggNOG" id="COG3852">
    <property type="taxonomic scope" value="Bacteria"/>
</dbReference>
<dbReference type="Gene3D" id="3.30.565.10">
    <property type="entry name" value="Histidine kinase-like ATPase, C-terminal domain"/>
    <property type="match status" value="1"/>
</dbReference>
<dbReference type="Pfam" id="PF02518">
    <property type="entry name" value="HATPase_c"/>
    <property type="match status" value="1"/>
</dbReference>
<evidence type="ECO:0000259" key="12">
    <source>
        <dbReference type="PROSITE" id="PS50113"/>
    </source>
</evidence>
<evidence type="ECO:0000256" key="5">
    <source>
        <dbReference type="ARBA" id="ARBA00022741"/>
    </source>
</evidence>
<dbReference type="Proteomes" id="UP000002601">
    <property type="component" value="Chromosome"/>
</dbReference>
<evidence type="ECO:0000256" key="8">
    <source>
        <dbReference type="ARBA" id="ARBA00023012"/>
    </source>
</evidence>
<evidence type="ECO:0000256" key="7">
    <source>
        <dbReference type="ARBA" id="ARBA00022840"/>
    </source>
</evidence>
<dbReference type="SUPFAM" id="SSF47384">
    <property type="entry name" value="Homodimeric domain of signal transducing histidine kinase"/>
    <property type="match status" value="1"/>
</dbReference>
<dbReference type="InterPro" id="IPR003594">
    <property type="entry name" value="HATPase_dom"/>
</dbReference>
<dbReference type="Gene3D" id="3.30.450.20">
    <property type="entry name" value="PAS domain"/>
    <property type="match status" value="1"/>
</dbReference>
<feature type="domain" description="PAC" evidence="12">
    <location>
        <begin position="149"/>
        <end position="199"/>
    </location>
</feature>
<dbReference type="EMBL" id="CP001649">
    <property type="protein sequence ID" value="ACS78615.1"/>
    <property type="molecule type" value="Genomic_DNA"/>
</dbReference>
<keyword evidence="5" id="KW-0547">Nucleotide-binding</keyword>
<dbReference type="SMART" id="SM00387">
    <property type="entry name" value="HATPase_c"/>
    <property type="match status" value="1"/>
</dbReference>
<keyword evidence="4" id="KW-0808">Transferase</keyword>
<dbReference type="InterPro" id="IPR035965">
    <property type="entry name" value="PAS-like_dom_sf"/>
</dbReference>
<feature type="domain" description="Histidine kinase" evidence="10">
    <location>
        <begin position="212"/>
        <end position="459"/>
    </location>
</feature>
<dbReference type="CDD" id="cd00130">
    <property type="entry name" value="PAS"/>
    <property type="match status" value="1"/>
</dbReference>
<protein>
    <recommendedName>
        <fullName evidence="2">histidine kinase</fullName>
        <ecNumber evidence="2">2.7.13.3</ecNumber>
    </recommendedName>
</protein>
<keyword evidence="9" id="KW-0472">Membrane</keyword>